<dbReference type="GO" id="GO:0009432">
    <property type="term" value="P:SOS response"/>
    <property type="evidence" value="ECO:0007669"/>
    <property type="project" value="TreeGrafter"/>
</dbReference>
<evidence type="ECO:0000259" key="2">
    <source>
        <dbReference type="PROSITE" id="PS50975"/>
    </source>
</evidence>
<dbReference type="GO" id="GO:0005524">
    <property type="term" value="F:ATP binding"/>
    <property type="evidence" value="ECO:0007669"/>
    <property type="project" value="UniProtKB-UniRule"/>
</dbReference>
<feature type="domain" description="ATP-grasp" evidence="2">
    <location>
        <begin position="128"/>
        <end position="300"/>
    </location>
</feature>
<comment type="caution">
    <text evidence="3">The sequence shown here is derived from an EMBL/GenBank/DDBJ whole genome shotgun (WGS) entry which is preliminary data.</text>
</comment>
<dbReference type="Gene3D" id="3.30.470.20">
    <property type="entry name" value="ATP-grasp fold, B domain"/>
    <property type="match status" value="1"/>
</dbReference>
<keyword evidence="4" id="KW-1185">Reference proteome</keyword>
<accession>A0A7V8VGS9</accession>
<sequence length="300" mass="33992">MAIVILGSYDDQHACHMYHYLKERYAADVELVDSRWFPTQMHIHYVPVSREGYLRLPSGRRLALAEVQAVYWRCCYGAAVPPLPDLDQRYIAEYDAQGLLDSILKDLPARWVNSWQAQQLHRTKPVQLARVAQLGVAIPATIVTNDPAQVKQFAAEHPRSIFKPVQGGAHAQRLEPRHMDEEHLAHLRLAPVTLQEEVPGTNVRVFVAGKEVLACEIRTSHLDYRDDPCPLLLVHQLPQEMIKQCRQIAEALELLWTGIDFRLTPEGRYVFLEANPSPMFLGFEQATGLPLSEALAALLL</sequence>
<dbReference type="SUPFAM" id="SSF56059">
    <property type="entry name" value="Glutathione synthetase ATP-binding domain-like"/>
    <property type="match status" value="1"/>
</dbReference>
<dbReference type="GO" id="GO:0005737">
    <property type="term" value="C:cytoplasm"/>
    <property type="evidence" value="ECO:0007669"/>
    <property type="project" value="TreeGrafter"/>
</dbReference>
<gene>
    <name evidence="3" type="ORF">H0921_16560</name>
</gene>
<evidence type="ECO:0000313" key="3">
    <source>
        <dbReference type="EMBL" id="MBA2227773.1"/>
    </source>
</evidence>
<protein>
    <submittedName>
        <fullName evidence="3">RimK-like protein</fullName>
    </submittedName>
</protein>
<dbReference type="EMBL" id="JACEFB010000019">
    <property type="protein sequence ID" value="MBA2227773.1"/>
    <property type="molecule type" value="Genomic_DNA"/>
</dbReference>
<dbReference type="RefSeq" id="WP_194539639.1">
    <property type="nucleotide sequence ID" value="NZ_JACEFB010000019.1"/>
</dbReference>
<dbReference type="PROSITE" id="PS50975">
    <property type="entry name" value="ATP_GRASP"/>
    <property type="match status" value="1"/>
</dbReference>
<keyword evidence="1" id="KW-0547">Nucleotide-binding</keyword>
<organism evidence="3 4">
    <name type="scientific">Thermogemmata fonticola</name>
    <dbReference type="NCBI Taxonomy" id="2755323"/>
    <lineage>
        <taxon>Bacteria</taxon>
        <taxon>Pseudomonadati</taxon>
        <taxon>Planctomycetota</taxon>
        <taxon>Planctomycetia</taxon>
        <taxon>Gemmatales</taxon>
        <taxon>Gemmataceae</taxon>
        <taxon>Thermogemmata</taxon>
    </lineage>
</organism>
<name>A0A7V8VGS9_9BACT</name>
<dbReference type="AlphaFoldDB" id="A0A7V8VGS9"/>
<evidence type="ECO:0000313" key="4">
    <source>
        <dbReference type="Proteomes" id="UP000542342"/>
    </source>
</evidence>
<dbReference type="PANTHER" id="PTHR21621">
    <property type="entry name" value="RIBOSOMAL PROTEIN S6 MODIFICATION PROTEIN"/>
    <property type="match status" value="1"/>
</dbReference>
<keyword evidence="1" id="KW-0067">ATP-binding</keyword>
<reference evidence="3 4" key="1">
    <citation type="submission" date="2020-07" db="EMBL/GenBank/DDBJ databases">
        <title>Thermogemmata thermophila gen. nov., sp. nov., a novel moderate thermophilic planctomycete from a Kamchatka hot spring.</title>
        <authorList>
            <person name="Elcheninov A.G."/>
            <person name="Podosokorskaya O.A."/>
            <person name="Kovaleva O.L."/>
            <person name="Novikov A."/>
            <person name="Bonch-Osmolovskaya E.A."/>
            <person name="Toshchakov S.V."/>
            <person name="Kublanov I.V."/>
        </authorList>
    </citation>
    <scope>NUCLEOTIDE SEQUENCE [LARGE SCALE GENOMIC DNA]</scope>
    <source>
        <strain evidence="3 4">2918</strain>
    </source>
</reference>
<dbReference type="PANTHER" id="PTHR21621:SF0">
    <property type="entry name" value="BETA-CITRYLGLUTAMATE SYNTHASE B-RELATED"/>
    <property type="match status" value="1"/>
</dbReference>
<dbReference type="GO" id="GO:0018169">
    <property type="term" value="F:ribosomal S6-glutamic acid ligase activity"/>
    <property type="evidence" value="ECO:0007669"/>
    <property type="project" value="TreeGrafter"/>
</dbReference>
<dbReference type="InterPro" id="IPR011761">
    <property type="entry name" value="ATP-grasp"/>
</dbReference>
<dbReference type="Proteomes" id="UP000542342">
    <property type="component" value="Unassembled WGS sequence"/>
</dbReference>
<proteinExistence type="predicted"/>
<dbReference type="GO" id="GO:0046872">
    <property type="term" value="F:metal ion binding"/>
    <property type="evidence" value="ECO:0007669"/>
    <property type="project" value="InterPro"/>
</dbReference>
<evidence type="ECO:0000256" key="1">
    <source>
        <dbReference type="PROSITE-ProRule" id="PRU00409"/>
    </source>
</evidence>